<dbReference type="Proteomes" id="UP000027583">
    <property type="component" value="Unassembled WGS sequence"/>
</dbReference>
<dbReference type="AlphaFoldDB" id="A0A060QH98"/>
<dbReference type="NCBIfam" id="NF010229">
    <property type="entry name" value="PRK13682.1-4"/>
    <property type="match status" value="1"/>
</dbReference>
<evidence type="ECO:0000256" key="3">
    <source>
        <dbReference type="ARBA" id="ARBA00022989"/>
    </source>
</evidence>
<dbReference type="PIRSF" id="PIRSF036466">
    <property type="entry name" value="UCP036466"/>
    <property type="match status" value="1"/>
</dbReference>
<comment type="similarity">
    <text evidence="5">Belongs to the UPF0391 family.</text>
</comment>
<sequence length="56" mass="6240">MDLLRWTIVFLILALLAGVLGFGGISADFASIGKILFFIFLVLFVLSFVFGRGRMR</sequence>
<keyword evidence="2 5" id="KW-0812">Transmembrane</keyword>
<comment type="caution">
    <text evidence="6">The sequence shown here is derived from an EMBL/GenBank/DDBJ whole genome shotgun (WGS) entry which is preliminary data.</text>
</comment>
<accession>A0A060QH98</accession>
<reference evidence="6 7" key="1">
    <citation type="journal article" date="2014" name="Genome Biol. Evol.">
        <title>Acetic acid bacteria genomes reveal functional traits for adaptation to life in insect guts.</title>
        <authorList>
            <person name="Chouaia B."/>
            <person name="Gaiarsa S."/>
            <person name="Crotti E."/>
            <person name="Comandatore F."/>
            <person name="Degli Esposti M."/>
            <person name="Ricci I."/>
            <person name="Alma A."/>
            <person name="Favia G."/>
            <person name="Bandi C."/>
            <person name="Daffonchio D."/>
        </authorList>
    </citation>
    <scope>NUCLEOTIDE SEQUENCE [LARGE SCALE GENOMIC DNA]</scope>
    <source>
        <strain evidence="6 7">SF2.1</strain>
    </source>
</reference>
<comment type="subcellular location">
    <subcellularLocation>
        <location evidence="5">Cell membrane</location>
        <topology evidence="5">Single-pass membrane protein</topology>
    </subcellularLocation>
</comment>
<proteinExistence type="inferred from homology"/>
<dbReference type="HAMAP" id="MF_01361">
    <property type="entry name" value="UPF0391"/>
    <property type="match status" value="1"/>
</dbReference>
<evidence type="ECO:0000256" key="1">
    <source>
        <dbReference type="ARBA" id="ARBA00022475"/>
    </source>
</evidence>
<reference evidence="6 7" key="2">
    <citation type="journal article" date="2014" name="PLoS ONE">
        <title>Evolution of mitochondria reconstructed from the energy metabolism of living bacteria.</title>
        <authorList>
            <person name="Degli Esposti M."/>
            <person name="Chouaia B."/>
            <person name="Comandatore F."/>
            <person name="Crotti E."/>
            <person name="Sassera D."/>
            <person name="Lievens P.M."/>
            <person name="Daffonchio D."/>
            <person name="Bandi C."/>
        </authorList>
    </citation>
    <scope>NUCLEOTIDE SEQUENCE [LARGE SCALE GENOMIC DNA]</scope>
    <source>
        <strain evidence="6 7">SF2.1</strain>
    </source>
</reference>
<evidence type="ECO:0000256" key="5">
    <source>
        <dbReference type="HAMAP-Rule" id="MF_01361"/>
    </source>
</evidence>
<organism evidence="6 7">
    <name type="scientific">Asaia bogorensis</name>
    <dbReference type="NCBI Taxonomy" id="91915"/>
    <lineage>
        <taxon>Bacteria</taxon>
        <taxon>Pseudomonadati</taxon>
        <taxon>Pseudomonadota</taxon>
        <taxon>Alphaproteobacteria</taxon>
        <taxon>Acetobacterales</taxon>
        <taxon>Acetobacteraceae</taxon>
        <taxon>Asaia</taxon>
    </lineage>
</organism>
<dbReference type="InterPro" id="IPR009760">
    <property type="entry name" value="DUF1328"/>
</dbReference>
<feature type="transmembrane region" description="Helical" evidence="5">
    <location>
        <begin position="31"/>
        <end position="51"/>
    </location>
</feature>
<keyword evidence="3 5" id="KW-1133">Transmembrane helix</keyword>
<dbReference type="NCBIfam" id="NF010226">
    <property type="entry name" value="PRK13682.1-1"/>
    <property type="match status" value="1"/>
</dbReference>
<evidence type="ECO:0000256" key="4">
    <source>
        <dbReference type="ARBA" id="ARBA00023136"/>
    </source>
</evidence>
<name>A0A060QH98_9PROT</name>
<dbReference type="eggNOG" id="COG5487">
    <property type="taxonomic scope" value="Bacteria"/>
</dbReference>
<protein>
    <recommendedName>
        <fullName evidence="5">UPF0391 membrane protein ASAP_0566</fullName>
    </recommendedName>
</protein>
<evidence type="ECO:0000256" key="2">
    <source>
        <dbReference type="ARBA" id="ARBA00022692"/>
    </source>
</evidence>
<keyword evidence="4 5" id="KW-0472">Membrane</keyword>
<dbReference type="EMBL" id="CBLX010000004">
    <property type="protein sequence ID" value="CDG38611.1"/>
    <property type="molecule type" value="Genomic_DNA"/>
</dbReference>
<gene>
    <name evidence="6" type="ORF">ASAP_0566</name>
</gene>
<dbReference type="GO" id="GO:0005886">
    <property type="term" value="C:plasma membrane"/>
    <property type="evidence" value="ECO:0007669"/>
    <property type="project" value="UniProtKB-SubCell"/>
</dbReference>
<evidence type="ECO:0000313" key="7">
    <source>
        <dbReference type="Proteomes" id="UP000027583"/>
    </source>
</evidence>
<evidence type="ECO:0000313" key="6">
    <source>
        <dbReference type="EMBL" id="CDG38611.1"/>
    </source>
</evidence>
<dbReference type="Pfam" id="PF07043">
    <property type="entry name" value="DUF1328"/>
    <property type="match status" value="1"/>
</dbReference>
<keyword evidence="1 5" id="KW-1003">Cell membrane</keyword>